<evidence type="ECO:0000259" key="18">
    <source>
        <dbReference type="PROSITE" id="PS50004"/>
    </source>
</evidence>
<dbReference type="SMART" id="SM00239">
    <property type="entry name" value="C2"/>
    <property type="match status" value="1"/>
</dbReference>
<evidence type="ECO:0000259" key="21">
    <source>
        <dbReference type="PROSITE" id="PS51285"/>
    </source>
</evidence>
<feature type="domain" description="REM-1" evidence="22">
    <location>
        <begin position="129"/>
        <end position="208"/>
    </location>
</feature>
<dbReference type="CDD" id="cd05570">
    <property type="entry name" value="STKc_PKC"/>
    <property type="match status" value="1"/>
</dbReference>
<evidence type="ECO:0000256" key="4">
    <source>
        <dbReference type="ARBA" id="ARBA00022553"/>
    </source>
</evidence>
<proteinExistence type="inferred from homology"/>
<name>A0ABR2WLD8_9FUNG</name>
<evidence type="ECO:0000256" key="9">
    <source>
        <dbReference type="ARBA" id="ARBA00022777"/>
    </source>
</evidence>
<feature type="domain" description="Protein kinase" evidence="19">
    <location>
        <begin position="604"/>
        <end position="863"/>
    </location>
</feature>
<dbReference type="Pfam" id="PF00168">
    <property type="entry name" value="C2"/>
    <property type="match status" value="1"/>
</dbReference>
<dbReference type="SMART" id="SM00742">
    <property type="entry name" value="Hr1"/>
    <property type="match status" value="2"/>
</dbReference>
<feature type="domain" description="C2" evidence="18">
    <location>
        <begin position="209"/>
        <end position="328"/>
    </location>
</feature>
<comment type="similarity">
    <text evidence="1">Belongs to the protein kinase superfamily. AGC Ser/Thr protein kinase family. PKC subfamily.</text>
</comment>
<keyword evidence="24" id="KW-1185">Reference proteome</keyword>
<dbReference type="SMART" id="SM00220">
    <property type="entry name" value="S_TKc"/>
    <property type="match status" value="1"/>
</dbReference>
<dbReference type="SUPFAM" id="SSF57889">
    <property type="entry name" value="Cysteine-rich domain"/>
    <property type="match status" value="2"/>
</dbReference>
<evidence type="ECO:0000256" key="2">
    <source>
        <dbReference type="ARBA" id="ARBA00012429"/>
    </source>
</evidence>
<evidence type="ECO:0000256" key="6">
    <source>
        <dbReference type="ARBA" id="ARBA00022723"/>
    </source>
</evidence>
<organism evidence="23 24">
    <name type="scientific">Basidiobolus ranarum</name>
    <dbReference type="NCBI Taxonomy" id="34480"/>
    <lineage>
        <taxon>Eukaryota</taxon>
        <taxon>Fungi</taxon>
        <taxon>Fungi incertae sedis</taxon>
        <taxon>Zoopagomycota</taxon>
        <taxon>Entomophthoromycotina</taxon>
        <taxon>Basidiobolomycetes</taxon>
        <taxon>Basidiobolales</taxon>
        <taxon>Basidiobolaceae</taxon>
        <taxon>Basidiobolus</taxon>
    </lineage>
</organism>
<dbReference type="EC" id="2.7.11.13" evidence="2"/>
<sequence>MADIETKIQEIYRKISVEEKLMEGVQNMLRQHTGEDIISQCENQIAESQRRIGFLQNELQRLQLRRTQSEPIPPSNSGSGTGPQVSSPTSAFFNNRPGSDSFNSNSIPNSTSDTRDSLAHSLSALDLRRADSEITPQKVAMKLHEIGFKLDVELKVREGSSRLNVLYSDPTQGDRKKRAEAATQLAESNEKVGLLKRALQKYQGLYIDEAGEANDVNAFSPAIRRPQTGRLTIHISATRNLAHPSARLFRTNETLGILSIDGTARARTRPSRNGKWNEEFEFQVDKASEVEIIFYDKSGDMLVPIGMVWSKIADISEEIRKNQLNQKLAGNTDPSLLSTVVDCNLDVEPVGQVGLRLGFVKEAGKKRQVSKLGRQGALRKRKEVVEQNGHRFVAQQFYQIMKCALCDEFLLNASGYQCEDCKYTCHKKCYPKVVLKCITKASGDMNPEEERLNHRIPHRFEKSTTFSPNWCCHCGYMLPLGKRGAMRCTECDITCHESCHHLVPDFCGMTMARANEIIYEIKQAKKKSQEHRQQRPIPPKIVVPPTTTAEQHVVQPPSTPQRYYDPSAQELPVAVNEKVPTQSPQPVGRPVSQPKKKKTGLEDFNLLAVLGKGNFGKVMLAEEKTTRNLYAIKVLKKEFIIQNEEVESTKSEKRVFQAANRERHPFLVGLHSCFQTDTRIYFVMEYVRGGDLMLHIQREQFSEARAKFYACEVLLGLEYFHKNNIVYRDLKLDNILITLEGHIKIADYGLCKENMFHGATTNTFCGTPEFMAPEILLEQRYGRAVDWWAFGVLIYEMLLGQSPFHGEDEDEIFDAILEDEVLYPTNMSRDSVSLIQKLLTRDPEKRLGSGRSDAEEIKRHPFFRGVNWDDIMNKRIDPPFRPKITSRTDISNFDSEFTREKPVLTPVQNALDSVDQEEFYGFSYMADWAGETW</sequence>
<comment type="caution">
    <text evidence="23">The sequence shown here is derived from an EMBL/GenBank/DDBJ whole genome shotgun (WGS) entry which is preliminary data.</text>
</comment>
<keyword evidence="5 23" id="KW-0808">Transferase</keyword>
<dbReference type="InterPro" id="IPR000719">
    <property type="entry name" value="Prot_kinase_dom"/>
</dbReference>
<evidence type="ECO:0000256" key="17">
    <source>
        <dbReference type="SAM" id="MobiDB-lite"/>
    </source>
</evidence>
<evidence type="ECO:0000259" key="22">
    <source>
        <dbReference type="PROSITE" id="PS51860"/>
    </source>
</evidence>
<dbReference type="PROSITE" id="PS51285">
    <property type="entry name" value="AGC_KINASE_CTER"/>
    <property type="match status" value="1"/>
</dbReference>
<evidence type="ECO:0000256" key="11">
    <source>
        <dbReference type="ARBA" id="ARBA00022840"/>
    </source>
</evidence>
<dbReference type="InterPro" id="IPR008271">
    <property type="entry name" value="Ser/Thr_kinase_AS"/>
</dbReference>
<dbReference type="InterPro" id="IPR017441">
    <property type="entry name" value="Protein_kinase_ATP_BS"/>
</dbReference>
<gene>
    <name evidence="23" type="primary">PKC1_2</name>
    <name evidence="23" type="ORF">K7432_012132</name>
</gene>
<dbReference type="InterPro" id="IPR036274">
    <property type="entry name" value="HR1_rpt_sf"/>
</dbReference>
<keyword evidence="8" id="KW-0863">Zinc-finger</keyword>
<accession>A0ABR2WLD8</accession>
<keyword evidence="4" id="KW-0597">Phosphoprotein</keyword>
<dbReference type="SUPFAM" id="SSF56112">
    <property type="entry name" value="Protein kinase-like (PK-like)"/>
    <property type="match status" value="1"/>
</dbReference>
<evidence type="ECO:0000256" key="15">
    <source>
        <dbReference type="PROSITE-ProRule" id="PRU10141"/>
    </source>
</evidence>
<dbReference type="EMBL" id="JASJQH010001016">
    <property type="protein sequence ID" value="KAK9762287.1"/>
    <property type="molecule type" value="Genomic_DNA"/>
</dbReference>
<evidence type="ECO:0000256" key="13">
    <source>
        <dbReference type="ARBA" id="ARBA00047470"/>
    </source>
</evidence>
<dbReference type="SUPFAM" id="SSF49562">
    <property type="entry name" value="C2 domain (Calcium/lipid-binding domain, CaLB)"/>
    <property type="match status" value="1"/>
</dbReference>
<dbReference type="SMART" id="SM00109">
    <property type="entry name" value="C1"/>
    <property type="match status" value="2"/>
</dbReference>
<keyword evidence="6" id="KW-0479">Metal-binding</keyword>
<dbReference type="SMART" id="SM00133">
    <property type="entry name" value="S_TK_X"/>
    <property type="match status" value="1"/>
</dbReference>
<evidence type="ECO:0000256" key="16">
    <source>
        <dbReference type="SAM" id="Coils"/>
    </source>
</evidence>
<comment type="catalytic activity">
    <reaction evidence="12">
        <text>L-threonyl-[protein] + ATP = O-phospho-L-threonyl-[protein] + ADP + H(+)</text>
        <dbReference type="Rhea" id="RHEA:46608"/>
        <dbReference type="Rhea" id="RHEA-COMP:11060"/>
        <dbReference type="Rhea" id="RHEA-COMP:11605"/>
        <dbReference type="ChEBI" id="CHEBI:15378"/>
        <dbReference type="ChEBI" id="CHEBI:30013"/>
        <dbReference type="ChEBI" id="CHEBI:30616"/>
        <dbReference type="ChEBI" id="CHEBI:61977"/>
        <dbReference type="ChEBI" id="CHEBI:456216"/>
        <dbReference type="EC" id="2.7.11.13"/>
    </reaction>
</comment>
<dbReference type="CDD" id="cd20823">
    <property type="entry name" value="C1_ScPKC1-like_rpt2"/>
    <property type="match status" value="1"/>
</dbReference>
<dbReference type="Gene3D" id="1.10.287.160">
    <property type="entry name" value="HR1 repeat"/>
    <property type="match status" value="2"/>
</dbReference>
<dbReference type="InterPro" id="IPR046349">
    <property type="entry name" value="C1-like_sf"/>
</dbReference>
<keyword evidence="14 16" id="KW-0175">Coiled coil</keyword>
<feature type="domain" description="AGC-kinase C-terminal" evidence="21">
    <location>
        <begin position="864"/>
        <end position="933"/>
    </location>
</feature>
<dbReference type="Pfam" id="PF02185">
    <property type="entry name" value="HR1"/>
    <property type="match status" value="2"/>
</dbReference>
<evidence type="ECO:0000256" key="14">
    <source>
        <dbReference type="PROSITE-ProRule" id="PRU01207"/>
    </source>
</evidence>
<feature type="domain" description="REM-1" evidence="22">
    <location>
        <begin position="1"/>
        <end position="68"/>
    </location>
</feature>
<evidence type="ECO:0000313" key="23">
    <source>
        <dbReference type="EMBL" id="KAK9762287.1"/>
    </source>
</evidence>
<feature type="coiled-coil region" evidence="16">
    <location>
        <begin position="38"/>
        <end position="65"/>
    </location>
</feature>
<dbReference type="GO" id="GO:0004697">
    <property type="term" value="F:diacylglycerol-dependent serine/threonine kinase activity"/>
    <property type="evidence" value="ECO:0007669"/>
    <property type="project" value="UniProtKB-EC"/>
</dbReference>
<evidence type="ECO:0000256" key="1">
    <source>
        <dbReference type="ARBA" id="ARBA00005490"/>
    </source>
</evidence>
<evidence type="ECO:0000256" key="7">
    <source>
        <dbReference type="ARBA" id="ARBA00022741"/>
    </source>
</evidence>
<dbReference type="Pfam" id="PF00130">
    <property type="entry name" value="C1_1"/>
    <property type="match status" value="2"/>
</dbReference>
<dbReference type="InterPro" id="IPR035892">
    <property type="entry name" value="C2_domain_sf"/>
</dbReference>
<keyword evidence="11 15" id="KW-0067">ATP-binding</keyword>
<feature type="compositionally biased region" description="Polar residues" evidence="17">
    <location>
        <begin position="75"/>
        <end position="112"/>
    </location>
</feature>
<dbReference type="InterPro" id="IPR011009">
    <property type="entry name" value="Kinase-like_dom_sf"/>
</dbReference>
<dbReference type="InterPro" id="IPR000008">
    <property type="entry name" value="C2_dom"/>
</dbReference>
<dbReference type="Pfam" id="PF00069">
    <property type="entry name" value="Pkinase"/>
    <property type="match status" value="1"/>
</dbReference>
<feature type="domain" description="Phorbol-ester/DAG-type" evidence="20">
    <location>
        <begin position="457"/>
        <end position="507"/>
    </location>
</feature>
<evidence type="ECO:0000256" key="8">
    <source>
        <dbReference type="ARBA" id="ARBA00022771"/>
    </source>
</evidence>
<feature type="region of interest" description="Disordered" evidence="17">
    <location>
        <begin position="68"/>
        <end position="116"/>
    </location>
</feature>
<keyword evidence="7 15" id="KW-0547">Nucleotide-binding</keyword>
<evidence type="ECO:0000313" key="24">
    <source>
        <dbReference type="Proteomes" id="UP001479436"/>
    </source>
</evidence>
<dbReference type="InterPro" id="IPR002219">
    <property type="entry name" value="PKC_DAG/PE"/>
</dbReference>
<protein>
    <recommendedName>
        <fullName evidence="2">protein kinase C</fullName>
        <ecNumber evidence="2">2.7.11.13</ecNumber>
    </recommendedName>
</protein>
<dbReference type="Gene3D" id="1.10.510.10">
    <property type="entry name" value="Transferase(Phosphotransferase) domain 1"/>
    <property type="match status" value="1"/>
</dbReference>
<evidence type="ECO:0000256" key="10">
    <source>
        <dbReference type="ARBA" id="ARBA00022833"/>
    </source>
</evidence>
<dbReference type="SUPFAM" id="SSF46585">
    <property type="entry name" value="HR1 repeat"/>
    <property type="match status" value="2"/>
</dbReference>
<evidence type="ECO:0000256" key="12">
    <source>
        <dbReference type="ARBA" id="ARBA00047272"/>
    </source>
</evidence>
<dbReference type="Pfam" id="PF00433">
    <property type="entry name" value="Pkinase_C"/>
    <property type="match status" value="1"/>
</dbReference>
<feature type="domain" description="Phorbol-ester/DAG-type" evidence="20">
    <location>
        <begin position="389"/>
        <end position="437"/>
    </location>
</feature>
<dbReference type="PROSITE" id="PS50004">
    <property type="entry name" value="C2"/>
    <property type="match status" value="1"/>
</dbReference>
<keyword evidence="10" id="KW-0862">Zinc</keyword>
<dbReference type="InterPro" id="IPR000961">
    <property type="entry name" value="AGC-kinase_C"/>
</dbReference>
<evidence type="ECO:0000259" key="19">
    <source>
        <dbReference type="PROSITE" id="PS50011"/>
    </source>
</evidence>
<feature type="binding site" evidence="15">
    <location>
        <position position="633"/>
    </location>
    <ligand>
        <name>ATP</name>
        <dbReference type="ChEBI" id="CHEBI:30616"/>
    </ligand>
</feature>
<evidence type="ECO:0000256" key="3">
    <source>
        <dbReference type="ARBA" id="ARBA00022527"/>
    </source>
</evidence>
<dbReference type="InterPro" id="IPR011072">
    <property type="entry name" value="HR1_rho-bd"/>
</dbReference>
<dbReference type="PROSITE" id="PS50011">
    <property type="entry name" value="PROTEIN_KINASE_DOM"/>
    <property type="match status" value="1"/>
</dbReference>
<dbReference type="PROSITE" id="PS00108">
    <property type="entry name" value="PROTEIN_KINASE_ST"/>
    <property type="match status" value="1"/>
</dbReference>
<dbReference type="PROSITE" id="PS00479">
    <property type="entry name" value="ZF_DAG_PE_1"/>
    <property type="match status" value="1"/>
</dbReference>
<evidence type="ECO:0000256" key="5">
    <source>
        <dbReference type="ARBA" id="ARBA00022679"/>
    </source>
</evidence>
<dbReference type="Gene3D" id="3.30.200.20">
    <property type="entry name" value="Phosphorylase Kinase, domain 1"/>
    <property type="match status" value="1"/>
</dbReference>
<evidence type="ECO:0000259" key="20">
    <source>
        <dbReference type="PROSITE" id="PS50081"/>
    </source>
</evidence>
<reference evidence="23 24" key="1">
    <citation type="submission" date="2023-04" db="EMBL/GenBank/DDBJ databases">
        <title>Genome of Basidiobolus ranarum AG-B5.</title>
        <authorList>
            <person name="Stajich J.E."/>
            <person name="Carter-House D."/>
            <person name="Gryganskyi A."/>
        </authorList>
    </citation>
    <scope>NUCLEOTIDE SEQUENCE [LARGE SCALE GENOMIC DNA]</scope>
    <source>
        <strain evidence="23 24">AG-B5</strain>
    </source>
</reference>
<dbReference type="PROSITE" id="PS00107">
    <property type="entry name" value="PROTEIN_KINASE_ATP"/>
    <property type="match status" value="1"/>
</dbReference>
<dbReference type="PANTHER" id="PTHR24351">
    <property type="entry name" value="RIBOSOMAL PROTEIN S6 KINASE"/>
    <property type="match status" value="1"/>
</dbReference>
<keyword evidence="3" id="KW-0723">Serine/threonine-protein kinase</keyword>
<dbReference type="Proteomes" id="UP001479436">
    <property type="component" value="Unassembled WGS sequence"/>
</dbReference>
<comment type="catalytic activity">
    <reaction evidence="13">
        <text>L-seryl-[protein] + ATP = O-phospho-L-seryl-[protein] + ADP + H(+)</text>
        <dbReference type="Rhea" id="RHEA:17989"/>
        <dbReference type="Rhea" id="RHEA-COMP:9863"/>
        <dbReference type="Rhea" id="RHEA-COMP:11604"/>
        <dbReference type="ChEBI" id="CHEBI:15378"/>
        <dbReference type="ChEBI" id="CHEBI:29999"/>
        <dbReference type="ChEBI" id="CHEBI:30616"/>
        <dbReference type="ChEBI" id="CHEBI:83421"/>
        <dbReference type="ChEBI" id="CHEBI:456216"/>
        <dbReference type="EC" id="2.7.11.13"/>
    </reaction>
</comment>
<dbReference type="InterPro" id="IPR017892">
    <property type="entry name" value="Pkinase_C"/>
</dbReference>
<dbReference type="Gene3D" id="3.30.60.20">
    <property type="match status" value="2"/>
</dbReference>
<keyword evidence="9 23" id="KW-0418">Kinase</keyword>
<dbReference type="PROSITE" id="PS50081">
    <property type="entry name" value="ZF_DAG_PE_2"/>
    <property type="match status" value="2"/>
</dbReference>
<dbReference type="PROSITE" id="PS51860">
    <property type="entry name" value="REM_1"/>
    <property type="match status" value="2"/>
</dbReference>
<dbReference type="CDD" id="cd20822">
    <property type="entry name" value="C1_ScPKC1-like_rpt1"/>
    <property type="match status" value="1"/>
</dbReference>